<dbReference type="PANTHER" id="PTHR36847:SF1">
    <property type="entry name" value="AMIDOLIGASE ENZYME"/>
    <property type="match status" value="1"/>
</dbReference>
<dbReference type="PANTHER" id="PTHR36847">
    <property type="entry name" value="AMIDOLIGASE ENZYME"/>
    <property type="match status" value="1"/>
</dbReference>
<feature type="compositionally biased region" description="Basic and acidic residues" evidence="1">
    <location>
        <begin position="292"/>
        <end position="308"/>
    </location>
</feature>
<name>A0A1B8B3K0_FUSPO</name>
<keyword evidence="3" id="KW-1185">Reference proteome</keyword>
<reference evidence="2 3" key="1">
    <citation type="submission" date="2016-06" db="EMBL/GenBank/DDBJ databases">
        <title>Living apart together: crosstalk between the core and supernumerary genomes in a fungal plant pathogen.</title>
        <authorList>
            <person name="Vanheule A."/>
            <person name="Audenaert K."/>
            <person name="Warris S."/>
            <person name="Van De Geest H."/>
            <person name="Schijlen E."/>
            <person name="Hofte M."/>
            <person name="De Saeger S."/>
            <person name="Haesaert G."/>
            <person name="Waalwijk C."/>
            <person name="Van Der Lee T."/>
        </authorList>
    </citation>
    <scope>NUCLEOTIDE SEQUENCE [LARGE SCALE GENOMIC DNA]</scope>
    <source>
        <strain evidence="2 3">2516</strain>
    </source>
</reference>
<organism evidence="2 3">
    <name type="scientific">Fusarium poae</name>
    <dbReference type="NCBI Taxonomy" id="36050"/>
    <lineage>
        <taxon>Eukaryota</taxon>
        <taxon>Fungi</taxon>
        <taxon>Dikarya</taxon>
        <taxon>Ascomycota</taxon>
        <taxon>Pezizomycotina</taxon>
        <taxon>Sordariomycetes</taxon>
        <taxon>Hypocreomycetidae</taxon>
        <taxon>Hypocreales</taxon>
        <taxon>Nectriaceae</taxon>
        <taxon>Fusarium</taxon>
    </lineage>
</organism>
<feature type="region of interest" description="Disordered" evidence="1">
    <location>
        <begin position="286"/>
        <end position="308"/>
    </location>
</feature>
<proteinExistence type="predicted"/>
<dbReference type="EMBL" id="LYXU01000001">
    <property type="protein sequence ID" value="OBS27276.1"/>
    <property type="molecule type" value="Genomic_DNA"/>
</dbReference>
<evidence type="ECO:0000256" key="1">
    <source>
        <dbReference type="SAM" id="MobiDB-lite"/>
    </source>
</evidence>
<evidence type="ECO:0008006" key="4">
    <source>
        <dbReference type="Google" id="ProtNLM"/>
    </source>
</evidence>
<dbReference type="OMA" id="AWAQEEE"/>
<feature type="compositionally biased region" description="Polar residues" evidence="1">
    <location>
        <begin position="1"/>
        <end position="10"/>
    </location>
</feature>
<dbReference type="STRING" id="36050.A0A1B8B3K0"/>
<protein>
    <recommendedName>
        <fullName evidence="4">Amidoligase enzyme</fullName>
    </recommendedName>
</protein>
<comment type="caution">
    <text evidence="2">The sequence shown here is derived from an EMBL/GenBank/DDBJ whole genome shotgun (WGS) entry which is preliminary data.</text>
</comment>
<feature type="compositionally biased region" description="Basic and acidic residues" evidence="1">
    <location>
        <begin position="15"/>
        <end position="35"/>
    </location>
</feature>
<sequence length="588" mass="67031">MNNLPNSTEQPIMEQKGKKVAQDQESKTDKMEQDNYTRPPRVSFGIELEFLVARNTDNVPDVDKDVPGIAPATYMSGRDAVKKLLQDHGFCVSGYAAHSSSDQLWIVTRDGSVSENFNESTRQIRWDPVEISSPPLYSSEEAYNLISAVVRLLTTNLRVRVNTTCGFHVHVGNGPHQLDLRALRNYAALLWASEPALSTLHCPTRSFAYWSKSIRRRHGINFVKGLTANEAHRQIMSRAPRMVPRFISRARKFGESPAASYTALRQHLRVDDDNELMLKLTHDDDESDWEDTYSKPFERPKRPKGPRHEELGYEQDVTLFLENQAALSDSQSTRRELPPQIAFPVSEIMASGTSLGLSLLLEDKREKKKPISFREVDTLPQNRWKIDSVTQNNDGPVDLDAIEANTKLAWKGVAEFLACDIGAHQLAYLLTDCKIGWVINKGYTSNWMGQLPGDLSVHRRERMSNPTIECRLAAGTLDAEWIVTWAKIQCRLLEWARDADPAQFMNVIGKLSRDDHSQECTYDVLDFLRDIGMYTELKCCRERLRRCEEAWYECMLMKPPPSPVYNTTPSQRSNYDPGLSFSIEREDE</sequence>
<evidence type="ECO:0000313" key="3">
    <source>
        <dbReference type="Proteomes" id="UP000091967"/>
    </source>
</evidence>
<feature type="region of interest" description="Disordered" evidence="1">
    <location>
        <begin position="1"/>
        <end position="38"/>
    </location>
</feature>
<gene>
    <name evidence="2" type="ORF">FPOA_01218</name>
</gene>
<dbReference type="Pfam" id="PF12224">
    <property type="entry name" value="Amidoligase_2"/>
    <property type="match status" value="1"/>
</dbReference>
<dbReference type="InterPro" id="IPR022025">
    <property type="entry name" value="Amidoligase_2"/>
</dbReference>
<dbReference type="AlphaFoldDB" id="A0A1B8B3K0"/>
<accession>A0A1B8B3K0</accession>
<dbReference type="Proteomes" id="UP000091967">
    <property type="component" value="Unassembled WGS sequence"/>
</dbReference>
<evidence type="ECO:0000313" key="2">
    <source>
        <dbReference type="EMBL" id="OBS27276.1"/>
    </source>
</evidence>